<dbReference type="AlphaFoldDB" id="A0A5K3FNB1"/>
<protein>
    <submittedName>
        <fullName evidence="1">SCP domain-containing protein</fullName>
    </submittedName>
</protein>
<proteinExistence type="predicted"/>
<reference evidence="1" key="1">
    <citation type="submission" date="2019-11" db="UniProtKB">
        <authorList>
            <consortium name="WormBaseParasite"/>
        </authorList>
    </citation>
    <scope>IDENTIFICATION</scope>
</reference>
<sequence length="57" mass="6459">GGTLFHCRKTCRIQDLLGCFPIHAQRSVTCLNNFNDRRLQTHALMLNASTSSLWVVI</sequence>
<organism evidence="1">
    <name type="scientific">Mesocestoides corti</name>
    <name type="common">Flatworm</name>
    <dbReference type="NCBI Taxonomy" id="53468"/>
    <lineage>
        <taxon>Eukaryota</taxon>
        <taxon>Metazoa</taxon>
        <taxon>Spiralia</taxon>
        <taxon>Lophotrochozoa</taxon>
        <taxon>Platyhelminthes</taxon>
        <taxon>Cestoda</taxon>
        <taxon>Eucestoda</taxon>
        <taxon>Cyclophyllidea</taxon>
        <taxon>Mesocestoididae</taxon>
        <taxon>Mesocestoides</taxon>
    </lineage>
</organism>
<evidence type="ECO:0000313" key="1">
    <source>
        <dbReference type="WBParaSite" id="MCU_009688-RC"/>
    </source>
</evidence>
<name>A0A5K3FNB1_MESCO</name>
<dbReference type="WBParaSite" id="MCU_009688-RC">
    <property type="protein sequence ID" value="MCU_009688-RC"/>
    <property type="gene ID" value="MCU_009688"/>
</dbReference>
<accession>A0A5K3FNB1</accession>